<dbReference type="CDD" id="cd12087">
    <property type="entry name" value="TM_EGFR-like"/>
    <property type="match status" value="1"/>
</dbReference>
<evidence type="ECO:0000256" key="5">
    <source>
        <dbReference type="ARBA" id="ARBA00023136"/>
    </source>
</evidence>
<organism evidence="10 11">
    <name type="scientific">Hyphodiscus hymeniophilus</name>
    <dbReference type="NCBI Taxonomy" id="353542"/>
    <lineage>
        <taxon>Eukaryota</taxon>
        <taxon>Fungi</taxon>
        <taxon>Dikarya</taxon>
        <taxon>Ascomycota</taxon>
        <taxon>Pezizomycotina</taxon>
        <taxon>Leotiomycetes</taxon>
        <taxon>Helotiales</taxon>
        <taxon>Hyphodiscaceae</taxon>
        <taxon>Hyphodiscus</taxon>
    </lineage>
</organism>
<evidence type="ECO:0000256" key="3">
    <source>
        <dbReference type="ARBA" id="ARBA00022692"/>
    </source>
</evidence>
<evidence type="ECO:0000259" key="9">
    <source>
        <dbReference type="PROSITE" id="PS51767"/>
    </source>
</evidence>
<keyword evidence="3 7" id="KW-0812">Transmembrane</keyword>
<feature type="signal peptide" evidence="8">
    <location>
        <begin position="1"/>
        <end position="23"/>
    </location>
</feature>
<dbReference type="EMBL" id="VNKQ01000017">
    <property type="protein sequence ID" value="KAG0645885.1"/>
    <property type="molecule type" value="Genomic_DNA"/>
</dbReference>
<comment type="subcellular location">
    <subcellularLocation>
        <location evidence="1">Membrane</location>
        <topology evidence="1">Single-pass membrane protein</topology>
    </subcellularLocation>
</comment>
<dbReference type="PANTHER" id="PTHR15549:SF33">
    <property type="entry name" value="MEMBRANE PROTEIN WSC4, PUTATIVE (AFU_ORTHOLOGUE AFUA_5G09020)-RELATED"/>
    <property type="match status" value="1"/>
</dbReference>
<keyword evidence="5 7" id="KW-0472">Membrane</keyword>
<evidence type="ECO:0000256" key="6">
    <source>
        <dbReference type="SAM" id="MobiDB-lite"/>
    </source>
</evidence>
<dbReference type="SUPFAM" id="SSF50630">
    <property type="entry name" value="Acid proteases"/>
    <property type="match status" value="1"/>
</dbReference>
<feature type="transmembrane region" description="Helical" evidence="7">
    <location>
        <begin position="436"/>
        <end position="458"/>
    </location>
</feature>
<accession>A0A9P6SQE0</accession>
<feature type="region of interest" description="Disordered" evidence="6">
    <location>
        <begin position="404"/>
        <end position="430"/>
    </location>
</feature>
<evidence type="ECO:0000256" key="7">
    <source>
        <dbReference type="SAM" id="Phobius"/>
    </source>
</evidence>
<dbReference type="OrthoDB" id="4074350at2759"/>
<dbReference type="Proteomes" id="UP000785200">
    <property type="component" value="Unassembled WGS sequence"/>
</dbReference>
<evidence type="ECO:0000313" key="10">
    <source>
        <dbReference type="EMBL" id="KAG0645885.1"/>
    </source>
</evidence>
<keyword evidence="11" id="KW-1185">Reference proteome</keyword>
<feature type="compositionally biased region" description="Low complexity" evidence="6">
    <location>
        <begin position="409"/>
        <end position="423"/>
    </location>
</feature>
<dbReference type="InterPro" id="IPR034164">
    <property type="entry name" value="Pepsin-like_dom"/>
</dbReference>
<proteinExistence type="inferred from homology"/>
<feature type="region of interest" description="Disordered" evidence="6">
    <location>
        <begin position="546"/>
        <end position="588"/>
    </location>
</feature>
<dbReference type="PRINTS" id="PR00792">
    <property type="entry name" value="PEPSIN"/>
</dbReference>
<feature type="domain" description="Peptidase A1" evidence="9">
    <location>
        <begin position="45"/>
        <end position="389"/>
    </location>
</feature>
<keyword evidence="8" id="KW-0732">Signal</keyword>
<dbReference type="CDD" id="cd05471">
    <property type="entry name" value="pepsin_like"/>
    <property type="match status" value="1"/>
</dbReference>
<dbReference type="GO" id="GO:0004190">
    <property type="term" value="F:aspartic-type endopeptidase activity"/>
    <property type="evidence" value="ECO:0007669"/>
    <property type="project" value="InterPro"/>
</dbReference>
<dbReference type="PANTHER" id="PTHR15549">
    <property type="entry name" value="PAIRED IMMUNOGLOBULIN-LIKE TYPE 2 RECEPTOR"/>
    <property type="match status" value="1"/>
</dbReference>
<evidence type="ECO:0000256" key="2">
    <source>
        <dbReference type="ARBA" id="ARBA00007447"/>
    </source>
</evidence>
<sequence length="588" mass="63474">MKVFSTLVLVPLMGSLALTRAAAIIPGAIVVDPSQFWDGNDGPWSSFPIRVGTPEQDVRLFPSTAATSTWVIQAPLGCEGWEGTSSASDCASYRGGNFTNATSSTWTDKGVYFLFVEQNLGYEVQGDYGFDNVGLGYQGTGVDLNSSLVTLITSPDFIIGSLGLNPRDTNFTTSDHATSLLSLLYEQNKIPSLSFSYNAGAQYRLNGVLGSLILGGYDDSLYEPNDLTFDFYFDQTRDLTVGLQAITSTTSSGNTALLPTPDLYLIDSTIAQNYLAQDACEAFEKAFNLTLDNTTGLYLLDDAQHAHLLELNPNVTFTLGAEKSGGSTVNITFPYAAFDLNVSYPITQNATRYFPIVQAVNSTQYTLGRQFLQEAYITIDYQRQNFSVYQRTWSLNTDTHIVSITPPNSTDLSTTSGSSPTDTSDSEQSSGIGTGAIVGIVIGVVAIIALIGGLLFFLRRQRKRKAAEKEAAAVAAAIENDQKDPVLPQDPYSSGPSDAIGELDSPPIKPPELHAEHYFTGAEMDSSQIVPTPEMEGDRVFYELEAPHGMHELTTSRVGATERQASDASNTPTWKSRSPIRHPSDGGG</sequence>
<feature type="region of interest" description="Disordered" evidence="6">
    <location>
        <begin position="482"/>
        <end position="513"/>
    </location>
</feature>
<gene>
    <name evidence="10" type="ORF">D0Z07_7797</name>
</gene>
<reference evidence="10" key="1">
    <citation type="submission" date="2019-07" db="EMBL/GenBank/DDBJ databases">
        <title>Hyphodiscus hymeniophilus genome sequencing and assembly.</title>
        <authorList>
            <person name="Kramer G."/>
            <person name="Nodwell J."/>
        </authorList>
    </citation>
    <scope>NUCLEOTIDE SEQUENCE</scope>
    <source>
        <strain evidence="10">ATCC 34498</strain>
    </source>
</reference>
<evidence type="ECO:0000313" key="11">
    <source>
        <dbReference type="Proteomes" id="UP000785200"/>
    </source>
</evidence>
<dbReference type="Pfam" id="PF00026">
    <property type="entry name" value="Asp"/>
    <property type="match status" value="1"/>
</dbReference>
<dbReference type="GO" id="GO:0006508">
    <property type="term" value="P:proteolysis"/>
    <property type="evidence" value="ECO:0007669"/>
    <property type="project" value="InterPro"/>
</dbReference>
<dbReference type="PROSITE" id="PS51767">
    <property type="entry name" value="PEPTIDASE_A1"/>
    <property type="match status" value="1"/>
</dbReference>
<comment type="caution">
    <text evidence="10">The sequence shown here is derived from an EMBL/GenBank/DDBJ whole genome shotgun (WGS) entry which is preliminary data.</text>
</comment>
<keyword evidence="4 7" id="KW-1133">Transmembrane helix</keyword>
<dbReference type="InterPro" id="IPR021109">
    <property type="entry name" value="Peptidase_aspartic_dom_sf"/>
</dbReference>
<dbReference type="InterPro" id="IPR001461">
    <property type="entry name" value="Aspartic_peptidase_A1"/>
</dbReference>
<feature type="chain" id="PRO_5040319007" description="Peptidase A1 domain-containing protein" evidence="8">
    <location>
        <begin position="24"/>
        <end position="588"/>
    </location>
</feature>
<feature type="compositionally biased region" description="Polar residues" evidence="6">
    <location>
        <begin position="566"/>
        <end position="576"/>
    </location>
</feature>
<protein>
    <recommendedName>
        <fullName evidence="9">Peptidase A1 domain-containing protein</fullName>
    </recommendedName>
</protein>
<dbReference type="GO" id="GO:0016020">
    <property type="term" value="C:membrane"/>
    <property type="evidence" value="ECO:0007669"/>
    <property type="project" value="UniProtKB-SubCell"/>
</dbReference>
<comment type="similarity">
    <text evidence="2">Belongs to the peptidase A1 family.</text>
</comment>
<name>A0A9P6SQE0_9HELO</name>
<evidence type="ECO:0000256" key="8">
    <source>
        <dbReference type="SAM" id="SignalP"/>
    </source>
</evidence>
<dbReference type="InterPro" id="IPR033121">
    <property type="entry name" value="PEPTIDASE_A1"/>
</dbReference>
<evidence type="ECO:0000256" key="4">
    <source>
        <dbReference type="ARBA" id="ARBA00022989"/>
    </source>
</evidence>
<dbReference type="AlphaFoldDB" id="A0A9P6SQE0"/>
<dbReference type="InterPro" id="IPR051694">
    <property type="entry name" value="Immunoregulatory_rcpt-like"/>
</dbReference>
<evidence type="ECO:0000256" key="1">
    <source>
        <dbReference type="ARBA" id="ARBA00004167"/>
    </source>
</evidence>
<dbReference type="Gene3D" id="2.40.70.10">
    <property type="entry name" value="Acid Proteases"/>
    <property type="match status" value="2"/>
</dbReference>
<dbReference type="GO" id="GO:0071944">
    <property type="term" value="C:cell periphery"/>
    <property type="evidence" value="ECO:0007669"/>
    <property type="project" value="UniProtKB-ARBA"/>
</dbReference>